<evidence type="ECO:0000313" key="2">
    <source>
        <dbReference type="Proteomes" id="UP001419910"/>
    </source>
</evidence>
<gene>
    <name evidence="1" type="ORF">ABC974_18235</name>
</gene>
<name>A0ABU9Y706_9SPHN</name>
<dbReference type="EMBL" id="JBDIME010000018">
    <property type="protein sequence ID" value="MEN2791580.1"/>
    <property type="molecule type" value="Genomic_DNA"/>
</dbReference>
<dbReference type="RefSeq" id="WP_343892577.1">
    <property type="nucleotide sequence ID" value="NZ_BAAAEH010000060.1"/>
</dbReference>
<organism evidence="1 2">
    <name type="scientific">Sphingomonas oligophenolica</name>
    <dbReference type="NCBI Taxonomy" id="301154"/>
    <lineage>
        <taxon>Bacteria</taxon>
        <taxon>Pseudomonadati</taxon>
        <taxon>Pseudomonadota</taxon>
        <taxon>Alphaproteobacteria</taxon>
        <taxon>Sphingomonadales</taxon>
        <taxon>Sphingomonadaceae</taxon>
        <taxon>Sphingomonas</taxon>
    </lineage>
</organism>
<evidence type="ECO:0000313" key="1">
    <source>
        <dbReference type="EMBL" id="MEN2791580.1"/>
    </source>
</evidence>
<proteinExistence type="predicted"/>
<reference evidence="1 2" key="1">
    <citation type="submission" date="2024-05" db="EMBL/GenBank/DDBJ databases">
        <authorList>
            <person name="Liu Q."/>
            <person name="Xin Y.-H."/>
        </authorList>
    </citation>
    <scope>NUCLEOTIDE SEQUENCE [LARGE SCALE GENOMIC DNA]</scope>
    <source>
        <strain evidence="1 2">CGMCC 1.10181</strain>
    </source>
</reference>
<protein>
    <submittedName>
        <fullName evidence="1">Uncharacterized protein</fullName>
    </submittedName>
</protein>
<accession>A0ABU9Y706</accession>
<sequence length="109" mass="12286">MPNDNSNRMLALCIALIRQRLNDDLMIDTMLEDGSMVIKAKSSGMLRRDHSKDFRSDLRRRIREAQELLERAGFALSDEALVDALEQSAGLASDVKALWAEIRLRGLAD</sequence>
<comment type="caution">
    <text evidence="1">The sequence shown here is derived from an EMBL/GenBank/DDBJ whole genome shotgun (WGS) entry which is preliminary data.</text>
</comment>
<dbReference type="Proteomes" id="UP001419910">
    <property type="component" value="Unassembled WGS sequence"/>
</dbReference>
<keyword evidence="2" id="KW-1185">Reference proteome</keyword>